<protein>
    <submittedName>
        <fullName evidence="1">Uncharacterized protein</fullName>
    </submittedName>
</protein>
<dbReference type="EMBL" id="MU273583">
    <property type="protein sequence ID" value="KAI0031356.1"/>
    <property type="molecule type" value="Genomic_DNA"/>
</dbReference>
<evidence type="ECO:0000313" key="1">
    <source>
        <dbReference type="EMBL" id="KAI0031356.1"/>
    </source>
</evidence>
<dbReference type="Proteomes" id="UP000814128">
    <property type="component" value="Unassembled WGS sequence"/>
</dbReference>
<proteinExistence type="predicted"/>
<organism evidence="1 2">
    <name type="scientific">Vararia minispora EC-137</name>
    <dbReference type="NCBI Taxonomy" id="1314806"/>
    <lineage>
        <taxon>Eukaryota</taxon>
        <taxon>Fungi</taxon>
        <taxon>Dikarya</taxon>
        <taxon>Basidiomycota</taxon>
        <taxon>Agaricomycotina</taxon>
        <taxon>Agaricomycetes</taxon>
        <taxon>Russulales</taxon>
        <taxon>Lachnocladiaceae</taxon>
        <taxon>Vararia</taxon>
    </lineage>
</organism>
<accession>A0ACB8QJ64</accession>
<evidence type="ECO:0000313" key="2">
    <source>
        <dbReference type="Proteomes" id="UP000814128"/>
    </source>
</evidence>
<sequence length="723" mass="78623">MPAIPPLPLFPSSRARASLSPSQLAILYAKISIALRDVLALSPQKRDTASAIAFVTSYVRNVAQDALTELIWDASSYPGKSELQEARSIRARVLQLAEHLAASGVLPLRTLLDFTVAYAPQSSRVKGSLAQAFIANPSLLAELTSSAVPAFRDVLSPSSSTGLYSLRKTAQCLLCFIRPAPLEVKLAFAHDTTFMLSLARVYDGGLAVIAHSYGGLRLDARNGRELDEWERLILETKVALIDTFHVLLKAVFDSLARSDGAARAAEADRAFSTLFALQDLQPHVPTSSASATPTSYLNRPLLADYQTAHNLSRLVERTLARAEANDARAELLMESLRALDDRSTGQGALTLLFGSGVPHSIDNRGDKQVRAVRGAEASSAPVAGNSAVMEAQDAQVSEVLGILPDYPRDYIRALLLRPEFGTVERVVEALLEGTAPPAEQLQPTTQIPQDEFEFTRDRVNVFDGEEMDLSRVHVGKKRRVDISPSSDDVAKLLSDRSFVQQMKSDILRRAEADEDNDSDDDEAAVLAEVFGKPAEEGKVREVAFEEELDALDLVPVVGDGEDTDEASDEDVLQAKMDVYTVLELAYIANPEVFKRDAATRRGKERAALRARTGWVDEQIEGWRVMLERDPKQKEKILAKHEFHGNQPSLPSSTQPSSGEPSRSGTPSRGASRGHIRGHSRGRGGSSGGGNSSHARKGKHKASQANHDRKKGHDKKMQRAGALG</sequence>
<gene>
    <name evidence="1" type="ORF">K488DRAFT_79111</name>
</gene>
<name>A0ACB8QJ64_9AGAM</name>
<reference evidence="1" key="2">
    <citation type="journal article" date="2022" name="New Phytol.">
        <title>Evolutionary transition to the ectomycorrhizal habit in the genomes of a hyperdiverse lineage of mushroom-forming fungi.</title>
        <authorList>
            <person name="Looney B."/>
            <person name="Miyauchi S."/>
            <person name="Morin E."/>
            <person name="Drula E."/>
            <person name="Courty P.E."/>
            <person name="Kohler A."/>
            <person name="Kuo A."/>
            <person name="LaButti K."/>
            <person name="Pangilinan J."/>
            <person name="Lipzen A."/>
            <person name="Riley R."/>
            <person name="Andreopoulos W."/>
            <person name="He G."/>
            <person name="Johnson J."/>
            <person name="Nolan M."/>
            <person name="Tritt A."/>
            <person name="Barry K.W."/>
            <person name="Grigoriev I.V."/>
            <person name="Nagy L.G."/>
            <person name="Hibbett D."/>
            <person name="Henrissat B."/>
            <person name="Matheny P.B."/>
            <person name="Labbe J."/>
            <person name="Martin F.M."/>
        </authorList>
    </citation>
    <scope>NUCLEOTIDE SEQUENCE</scope>
    <source>
        <strain evidence="1">EC-137</strain>
    </source>
</reference>
<comment type="caution">
    <text evidence="1">The sequence shown here is derived from an EMBL/GenBank/DDBJ whole genome shotgun (WGS) entry which is preliminary data.</text>
</comment>
<reference evidence="1" key="1">
    <citation type="submission" date="2021-02" db="EMBL/GenBank/DDBJ databases">
        <authorList>
            <consortium name="DOE Joint Genome Institute"/>
            <person name="Ahrendt S."/>
            <person name="Looney B.P."/>
            <person name="Miyauchi S."/>
            <person name="Morin E."/>
            <person name="Drula E."/>
            <person name="Courty P.E."/>
            <person name="Chicoki N."/>
            <person name="Fauchery L."/>
            <person name="Kohler A."/>
            <person name="Kuo A."/>
            <person name="Labutti K."/>
            <person name="Pangilinan J."/>
            <person name="Lipzen A."/>
            <person name="Riley R."/>
            <person name="Andreopoulos W."/>
            <person name="He G."/>
            <person name="Johnson J."/>
            <person name="Barry K.W."/>
            <person name="Grigoriev I.V."/>
            <person name="Nagy L."/>
            <person name="Hibbett D."/>
            <person name="Henrissat B."/>
            <person name="Matheny P.B."/>
            <person name="Labbe J."/>
            <person name="Martin F."/>
        </authorList>
    </citation>
    <scope>NUCLEOTIDE SEQUENCE</scope>
    <source>
        <strain evidence="1">EC-137</strain>
    </source>
</reference>
<keyword evidence="2" id="KW-1185">Reference proteome</keyword>